<sequence length="58" mass="7057">MEKGEYVQILDHSEWHGMIGIIDEVINSIPYVFCVHMPYYRYAITSKMRRYVKKIEFQ</sequence>
<dbReference type="Proteomes" id="UP001079657">
    <property type="component" value="Unassembled WGS sequence"/>
</dbReference>
<evidence type="ECO:0000313" key="1">
    <source>
        <dbReference type="EMBL" id="MCY6372589.1"/>
    </source>
</evidence>
<accession>A0ABT4CU36</accession>
<comment type="caution">
    <text evidence="1">The sequence shown here is derived from an EMBL/GenBank/DDBJ whole genome shotgun (WGS) entry which is preliminary data.</text>
</comment>
<name>A0ABT4CU36_9CLOT</name>
<dbReference type="RefSeq" id="WP_268051599.1">
    <property type="nucleotide sequence ID" value="NZ_JAPQES010000007.1"/>
</dbReference>
<evidence type="ECO:0000313" key="2">
    <source>
        <dbReference type="Proteomes" id="UP001079657"/>
    </source>
</evidence>
<gene>
    <name evidence="1" type="ORF">OXH55_18315</name>
</gene>
<dbReference type="EMBL" id="JAPQES010000007">
    <property type="protein sequence ID" value="MCY6372589.1"/>
    <property type="molecule type" value="Genomic_DNA"/>
</dbReference>
<protein>
    <submittedName>
        <fullName evidence="1">Uncharacterized protein</fullName>
    </submittedName>
</protein>
<organism evidence="1 2">
    <name type="scientific">Clostridium ganghwense</name>
    <dbReference type="NCBI Taxonomy" id="312089"/>
    <lineage>
        <taxon>Bacteria</taxon>
        <taxon>Bacillati</taxon>
        <taxon>Bacillota</taxon>
        <taxon>Clostridia</taxon>
        <taxon>Eubacteriales</taxon>
        <taxon>Clostridiaceae</taxon>
        <taxon>Clostridium</taxon>
    </lineage>
</organism>
<reference evidence="1" key="1">
    <citation type="submission" date="2022-12" db="EMBL/GenBank/DDBJ databases">
        <authorList>
            <person name="Wang J."/>
        </authorList>
    </citation>
    <scope>NUCLEOTIDE SEQUENCE</scope>
    <source>
        <strain evidence="1">HY-42-06</strain>
    </source>
</reference>
<proteinExistence type="predicted"/>
<keyword evidence="2" id="KW-1185">Reference proteome</keyword>